<accession>A0AB34GIG3</accession>
<dbReference type="AlphaFoldDB" id="A0AB34GIG3"/>
<evidence type="ECO:0000313" key="2">
    <source>
        <dbReference type="Proteomes" id="UP001159641"/>
    </source>
</evidence>
<organism evidence="1 2">
    <name type="scientific">Eschrichtius robustus</name>
    <name type="common">California gray whale</name>
    <name type="synonym">Eschrichtius gibbosus</name>
    <dbReference type="NCBI Taxonomy" id="9764"/>
    <lineage>
        <taxon>Eukaryota</taxon>
        <taxon>Metazoa</taxon>
        <taxon>Chordata</taxon>
        <taxon>Craniata</taxon>
        <taxon>Vertebrata</taxon>
        <taxon>Euteleostomi</taxon>
        <taxon>Mammalia</taxon>
        <taxon>Eutheria</taxon>
        <taxon>Laurasiatheria</taxon>
        <taxon>Artiodactyla</taxon>
        <taxon>Whippomorpha</taxon>
        <taxon>Cetacea</taxon>
        <taxon>Mysticeti</taxon>
        <taxon>Eschrichtiidae</taxon>
        <taxon>Eschrichtius</taxon>
    </lineage>
</organism>
<sequence>MLGQLLEGQLDQEVAPKSVGHEVSCMRLVANATQLLLHEILRGTPLLPFRRQESRPSRERPAVAWTCWEELQTPPPSTSPPLPGFCILVQRDMGVSLAGDLVHTPQFTEKE</sequence>
<gene>
    <name evidence="1" type="ORF">J1605_013479</name>
</gene>
<protein>
    <submittedName>
        <fullName evidence="1">Uncharacterized protein</fullName>
    </submittedName>
</protein>
<dbReference type="EMBL" id="JAIQCJ010002242">
    <property type="protein sequence ID" value="KAJ8778510.1"/>
    <property type="molecule type" value="Genomic_DNA"/>
</dbReference>
<dbReference type="Proteomes" id="UP001159641">
    <property type="component" value="Unassembled WGS sequence"/>
</dbReference>
<keyword evidence="2" id="KW-1185">Reference proteome</keyword>
<proteinExistence type="predicted"/>
<comment type="caution">
    <text evidence="1">The sequence shown here is derived from an EMBL/GenBank/DDBJ whole genome shotgun (WGS) entry which is preliminary data.</text>
</comment>
<reference evidence="1 2" key="1">
    <citation type="submission" date="2022-11" db="EMBL/GenBank/DDBJ databases">
        <title>Whole genome sequence of Eschrichtius robustus ER-17-0199.</title>
        <authorList>
            <person name="Bruniche-Olsen A."/>
            <person name="Black A.N."/>
            <person name="Fields C.J."/>
            <person name="Walden K."/>
            <person name="Dewoody J.A."/>
        </authorList>
    </citation>
    <scope>NUCLEOTIDE SEQUENCE [LARGE SCALE GENOMIC DNA]</scope>
    <source>
        <strain evidence="1">ER-17-0199</strain>
        <tissue evidence="1">Blubber</tissue>
    </source>
</reference>
<evidence type="ECO:0000313" key="1">
    <source>
        <dbReference type="EMBL" id="KAJ8778510.1"/>
    </source>
</evidence>
<name>A0AB34GIG3_ESCRO</name>